<dbReference type="InterPro" id="IPR047108">
    <property type="entry name" value="Plk4-like_POLO_box_2_sf"/>
</dbReference>
<dbReference type="EC" id="2.7.11.21" evidence="2"/>
<dbReference type="GO" id="GO:0004674">
    <property type="term" value="F:protein serine/threonine kinase activity"/>
    <property type="evidence" value="ECO:0007669"/>
    <property type="project" value="UniProtKB-KW"/>
</dbReference>
<evidence type="ECO:0000256" key="18">
    <source>
        <dbReference type="SAM" id="MobiDB-lite"/>
    </source>
</evidence>
<dbReference type="InterPro" id="IPR033699">
    <property type="entry name" value="POLO_box_Plk4_1"/>
</dbReference>
<dbReference type="Gene3D" id="3.30.1120.120">
    <property type="match status" value="1"/>
</dbReference>
<feature type="domain" description="Cryptic POLO box 2 (CPB2)" evidence="21">
    <location>
        <begin position="574"/>
        <end position="691"/>
    </location>
</feature>
<dbReference type="InterPro" id="IPR046437">
    <property type="entry name" value="Ser_Thr-PK_POLO_box_1_sf"/>
</dbReference>
<keyword evidence="4" id="KW-0963">Cytoplasm</keyword>
<evidence type="ECO:0000256" key="13">
    <source>
        <dbReference type="ARBA" id="ARBA00030429"/>
    </source>
</evidence>
<evidence type="ECO:0000256" key="16">
    <source>
        <dbReference type="ARBA" id="ARBA00048347"/>
    </source>
</evidence>
<evidence type="ECO:0000256" key="8">
    <source>
        <dbReference type="ARBA" id="ARBA00022777"/>
    </source>
</evidence>
<evidence type="ECO:0000256" key="14">
    <source>
        <dbReference type="ARBA" id="ARBA00030924"/>
    </source>
</evidence>
<dbReference type="PROSITE" id="PS00107">
    <property type="entry name" value="PROTEIN_KINASE_ATP"/>
    <property type="match status" value="1"/>
</dbReference>
<name>A0A4Y7NGH8_9CRUS</name>
<comment type="subcellular location">
    <subcellularLocation>
        <location evidence="1">Cytoplasm</location>
        <location evidence="1">Cytoskeleton</location>
        <location evidence="1">Microtubule organizing center</location>
        <location evidence="1">Centrosome</location>
        <location evidence="1">Centriole</location>
    </subcellularLocation>
</comment>
<dbReference type="PROSITE" id="PS00109">
    <property type="entry name" value="PROTEIN_KINASE_TYR"/>
    <property type="match status" value="1"/>
</dbReference>
<evidence type="ECO:0000256" key="10">
    <source>
        <dbReference type="ARBA" id="ARBA00022843"/>
    </source>
</evidence>
<dbReference type="FunFam" id="1.10.510.10:FF:000576">
    <property type="entry name" value="Serine/threonine-protein kinase PLK4"/>
    <property type="match status" value="1"/>
</dbReference>
<dbReference type="PROSITE" id="PS51985">
    <property type="entry name" value="CPB2"/>
    <property type="match status" value="1"/>
</dbReference>
<dbReference type="Gene3D" id="3.30.1120.30">
    <property type="entry name" value="POLO box domain"/>
    <property type="match status" value="1"/>
</dbReference>
<dbReference type="CDD" id="cd13115">
    <property type="entry name" value="POLO_box_Plk4_2"/>
    <property type="match status" value="1"/>
</dbReference>
<evidence type="ECO:0000259" key="20">
    <source>
        <dbReference type="PROSITE" id="PS51984"/>
    </source>
</evidence>
<keyword evidence="5" id="KW-0723">Serine/threonine-protein kinase</keyword>
<dbReference type="AlphaFoldDB" id="A0A4Y7NGH8"/>
<dbReference type="Pfam" id="PF18409">
    <property type="entry name" value="Plk4_PB2"/>
    <property type="match status" value="1"/>
</dbReference>
<dbReference type="Gene3D" id="3.30.1120.130">
    <property type="match status" value="1"/>
</dbReference>
<dbReference type="PANTHER" id="PTHR24345:SF91">
    <property type="entry name" value="SERINE_THREONINE-PROTEIN KINASE PLK4"/>
    <property type="match status" value="1"/>
</dbReference>
<dbReference type="GO" id="GO:0005524">
    <property type="term" value="F:ATP binding"/>
    <property type="evidence" value="ECO:0007669"/>
    <property type="project" value="UniProtKB-UniRule"/>
</dbReference>
<evidence type="ECO:0000256" key="1">
    <source>
        <dbReference type="ARBA" id="ARBA00004114"/>
    </source>
</evidence>
<dbReference type="CDD" id="cd13114">
    <property type="entry name" value="POLO_box_Plk4_1"/>
    <property type="match status" value="1"/>
</dbReference>
<evidence type="ECO:0000313" key="22">
    <source>
        <dbReference type="EMBL" id="SVE92299.1"/>
    </source>
</evidence>
<evidence type="ECO:0000259" key="21">
    <source>
        <dbReference type="PROSITE" id="PS51985"/>
    </source>
</evidence>
<feature type="binding site" evidence="17">
    <location>
        <position position="40"/>
    </location>
    <ligand>
        <name>ATP</name>
        <dbReference type="ChEBI" id="CHEBI:30616"/>
    </ligand>
</feature>
<gene>
    <name evidence="22" type="primary">EOG090X03P9</name>
</gene>
<reference evidence="22" key="1">
    <citation type="submission" date="2018-08" db="EMBL/GenBank/DDBJ databases">
        <authorList>
            <person name="Cornetti L."/>
        </authorList>
    </citation>
    <scope>NUCLEOTIDE SEQUENCE</scope>
    <source>
        <strain evidence="22">CH-H-2</strain>
    </source>
</reference>
<keyword evidence="6" id="KW-0808">Transferase</keyword>
<protein>
    <recommendedName>
        <fullName evidence="3">Serine/threonine-protein kinase PLK4</fullName>
        <ecNumber evidence="2">2.7.11.21</ecNumber>
    </recommendedName>
    <alternativeName>
        <fullName evidence="12">Polo-like kinase 4</fullName>
    </alternativeName>
    <alternativeName>
        <fullName evidence="13 14">Serine/threonine-protein kinase SAK</fullName>
    </alternativeName>
</protein>
<evidence type="ECO:0000256" key="12">
    <source>
        <dbReference type="ARBA" id="ARBA00030332"/>
    </source>
</evidence>
<proteinExistence type="evidence at transcript level"/>
<keyword evidence="7 17" id="KW-0547">Nucleotide-binding</keyword>
<dbReference type="PANTHER" id="PTHR24345">
    <property type="entry name" value="SERINE/THREONINE-PROTEIN KINASE PLK"/>
    <property type="match status" value="1"/>
</dbReference>
<accession>A0A4Y7NGH8</accession>
<evidence type="ECO:0000256" key="3">
    <source>
        <dbReference type="ARBA" id="ARBA00020245"/>
    </source>
</evidence>
<dbReference type="GO" id="GO:0005814">
    <property type="term" value="C:centriole"/>
    <property type="evidence" value="ECO:0007669"/>
    <property type="project" value="UniProtKB-SubCell"/>
</dbReference>
<dbReference type="FunFam" id="3.30.1120.120:FF:000001">
    <property type="entry name" value="serine/threonine-protein kinase PLK4 isoform X2"/>
    <property type="match status" value="1"/>
</dbReference>
<dbReference type="FunFam" id="3.30.200.20:FF:000042">
    <property type="entry name" value="Aurora kinase A"/>
    <property type="match status" value="1"/>
</dbReference>
<dbReference type="Pfam" id="PF00069">
    <property type="entry name" value="Pkinase"/>
    <property type="match status" value="1"/>
</dbReference>
<feature type="region of interest" description="Disordered" evidence="18">
    <location>
        <begin position="318"/>
        <end position="337"/>
    </location>
</feature>
<evidence type="ECO:0000259" key="19">
    <source>
        <dbReference type="PROSITE" id="PS50011"/>
    </source>
</evidence>
<keyword evidence="11" id="KW-0206">Cytoskeleton</keyword>
<dbReference type="InterPro" id="IPR017441">
    <property type="entry name" value="Protein_kinase_ATP_BS"/>
</dbReference>
<evidence type="ECO:0000256" key="6">
    <source>
        <dbReference type="ARBA" id="ARBA00022679"/>
    </source>
</evidence>
<keyword evidence="8" id="KW-0418">Kinase</keyword>
<dbReference type="InterPro" id="IPR011009">
    <property type="entry name" value="Kinase-like_dom_sf"/>
</dbReference>
<feature type="region of interest" description="Disordered" evidence="18">
    <location>
        <begin position="344"/>
        <end position="371"/>
    </location>
</feature>
<evidence type="ECO:0000256" key="15">
    <source>
        <dbReference type="ARBA" id="ARBA00047802"/>
    </source>
</evidence>
<comment type="catalytic activity">
    <reaction evidence="16">
        <text>L-seryl-[protein] + ATP = O-phospho-L-seryl-[protein] + ADP + H(+)</text>
        <dbReference type="Rhea" id="RHEA:17989"/>
        <dbReference type="Rhea" id="RHEA-COMP:9863"/>
        <dbReference type="Rhea" id="RHEA-COMP:11604"/>
        <dbReference type="ChEBI" id="CHEBI:15378"/>
        <dbReference type="ChEBI" id="CHEBI:29999"/>
        <dbReference type="ChEBI" id="CHEBI:30616"/>
        <dbReference type="ChEBI" id="CHEBI:83421"/>
        <dbReference type="ChEBI" id="CHEBI:456216"/>
        <dbReference type="EC" id="2.7.11.21"/>
    </reaction>
</comment>
<evidence type="ECO:0000256" key="9">
    <source>
        <dbReference type="ARBA" id="ARBA00022840"/>
    </source>
</evidence>
<dbReference type="Pfam" id="PF18190">
    <property type="entry name" value="Plk4_PB1"/>
    <property type="match status" value="1"/>
</dbReference>
<dbReference type="EMBL" id="LR022680">
    <property type="protein sequence ID" value="SVE92299.1"/>
    <property type="molecule type" value="mRNA"/>
</dbReference>
<dbReference type="InterPro" id="IPR033698">
    <property type="entry name" value="POLO_box_Plk4_2"/>
</dbReference>
<feature type="domain" description="Protein kinase" evidence="19">
    <location>
        <begin position="11"/>
        <end position="264"/>
    </location>
</feature>
<evidence type="ECO:0000256" key="7">
    <source>
        <dbReference type="ARBA" id="ARBA00022741"/>
    </source>
</evidence>
<dbReference type="GO" id="GO:0005634">
    <property type="term" value="C:nucleus"/>
    <property type="evidence" value="ECO:0007669"/>
    <property type="project" value="TreeGrafter"/>
</dbReference>
<keyword evidence="9 17" id="KW-0067">ATP-binding</keyword>
<evidence type="ECO:0000256" key="17">
    <source>
        <dbReference type="PROSITE-ProRule" id="PRU10141"/>
    </source>
</evidence>
<dbReference type="PROSITE" id="PS50011">
    <property type="entry name" value="PROTEIN_KINASE_DOM"/>
    <property type="match status" value="1"/>
</dbReference>
<dbReference type="SUPFAM" id="SSF56112">
    <property type="entry name" value="Protein kinase-like (PK-like)"/>
    <property type="match status" value="1"/>
</dbReference>
<keyword evidence="10" id="KW-0832">Ubl conjugation</keyword>
<dbReference type="PROSITE" id="PS51984">
    <property type="entry name" value="CPB1"/>
    <property type="match status" value="1"/>
</dbReference>
<feature type="domain" description="Cryptic POLO box 1 (CPB1)" evidence="20">
    <location>
        <begin position="458"/>
        <end position="573"/>
    </location>
</feature>
<dbReference type="InterPro" id="IPR036947">
    <property type="entry name" value="POLO_box_dom_sf"/>
</dbReference>
<organism evidence="22">
    <name type="scientific">Megafenestra aurita</name>
    <dbReference type="NCBI Taxonomy" id="2291010"/>
    <lineage>
        <taxon>Eukaryota</taxon>
        <taxon>Metazoa</taxon>
        <taxon>Ecdysozoa</taxon>
        <taxon>Arthropoda</taxon>
        <taxon>Crustacea</taxon>
        <taxon>Branchiopoda</taxon>
        <taxon>Diplostraca</taxon>
        <taxon>Cladocera</taxon>
        <taxon>Anomopoda</taxon>
        <taxon>Daphniidae</taxon>
        <taxon>Megafenestra</taxon>
    </lineage>
</organism>
<evidence type="ECO:0000256" key="11">
    <source>
        <dbReference type="ARBA" id="ARBA00023212"/>
    </source>
</evidence>
<dbReference type="InterPro" id="IPR008266">
    <property type="entry name" value="Tyr_kinase_AS"/>
</dbReference>
<feature type="compositionally biased region" description="Polar residues" evidence="18">
    <location>
        <begin position="348"/>
        <end position="371"/>
    </location>
</feature>
<evidence type="ECO:0000256" key="5">
    <source>
        <dbReference type="ARBA" id="ARBA00022527"/>
    </source>
</evidence>
<comment type="catalytic activity">
    <reaction evidence="15">
        <text>L-threonyl-[protein] + ATP = O-phospho-L-threonyl-[protein] + ADP + H(+)</text>
        <dbReference type="Rhea" id="RHEA:46608"/>
        <dbReference type="Rhea" id="RHEA-COMP:11060"/>
        <dbReference type="Rhea" id="RHEA-COMP:11605"/>
        <dbReference type="ChEBI" id="CHEBI:15378"/>
        <dbReference type="ChEBI" id="CHEBI:30013"/>
        <dbReference type="ChEBI" id="CHEBI:30616"/>
        <dbReference type="ChEBI" id="CHEBI:61977"/>
        <dbReference type="ChEBI" id="CHEBI:456216"/>
        <dbReference type="EC" id="2.7.11.21"/>
    </reaction>
</comment>
<dbReference type="InterPro" id="IPR000719">
    <property type="entry name" value="Prot_kinase_dom"/>
</dbReference>
<sequence length="899" mass="100518">MTEFGDSCDDYVFYEQIGKGGFASVHRAQCRTNGVAVAIKMINKRLMQAAGMVNRVNQEVIIHSRLDHPSILKLYTYFEDNDFVYIVLELCENGELQRYLKNLGHPLSEDQAREVMRQLLEGLIYLHSNKILHRDLSLANLLLTNEMKIKIADFGLATQLTRSDEKHMTMCGTPNYISPEVATRSSHGLEADVWSIGCLLYTLLVGRPPFDTDAVKSTLTRVVMADFKLPLHISAEAKDLIHRLLRKNPKERPSLYEVIDHPFMSRRNRNNTDSGNFTMSTVPSMVAPSIKIQPPMLPKLRRCNSNKEINVGPIVALPKPPGISQPTRSLPLIADCPSRPTHSENRNHCAQSWGDQPCSTTPVPSSESRNHCGQSWGDSPCTTTPLPHAPSNERSSDDQCGRHSCHHNPCQHSFNNRSTHCSRHSSCQSICTRMGSCQCHVAQPPQLNPVNTSEKNRSLNKLTPPLSTARLKATRQRTKNAVCSILEQGEVCLEFIRTKGGIERIMDVCRISSDGMRIVMYQPNSGKGIPVTDAPAPLPSKGSDAIHCYENLPSEHWKKYLYASRFVSLVKAKTPKVILYSSRAKCLLMENGPNADFETLFYSGWKLTRNSNGLQITEPNGQTSIHPLKNDEPHLDRESTRELWYHLKECLAHCERIEATVNQLATVSAGNNSLPFFPLTIGRKPTPTSNRLSSSNKENQILGPALSGLKSFDDSVRSTANSSCKGSSLKRIEHHKPVPSTRTCDVHGIGRAIQKSTGEFELHFNDGSVIGVDGKSDKVFFRKSPYSSAEIFHAKEALPSEVTTKLAFIPIAVTQLMQETPPIKATTLRDQSSELENVSNFDWWWLNFKCISCFSLWKKKTCASSTAVFDRDILFNVKTTVSKIFFGSQSCEHIKRSSM</sequence>
<evidence type="ECO:0000256" key="2">
    <source>
        <dbReference type="ARBA" id="ARBA00012424"/>
    </source>
</evidence>
<evidence type="ECO:0000256" key="4">
    <source>
        <dbReference type="ARBA" id="ARBA00022490"/>
    </source>
</evidence>
<dbReference type="Gene3D" id="1.10.510.10">
    <property type="entry name" value="Transferase(Phosphotransferase) domain 1"/>
    <property type="match status" value="1"/>
</dbReference>